<sequence length="225" mass="24945">MFMAITHPRNGTFRTTTAVNIAACLGVYEKRTLVVDVAGGDVSRFFGVSRQLPGLGNMYRSAEALSDYVVATEVPGVDLLPFGTGSFAFGMFWESLLEELCHGTYDFVVLDVNLNVYPPVGARYWDALCFVNHRSPYQDDDIRAMESTVNLVSGVADMAFRLINIGEYPPAVQRVEPFAATLPLDSSIRRYHEPVVTSLVTSHLSRSFLQLTRELIDYADELATC</sequence>
<evidence type="ECO:0000313" key="1">
    <source>
        <dbReference type="EMBL" id="MBB5022209.1"/>
    </source>
</evidence>
<name>A0A7W7Y5C6_9BACT</name>
<dbReference type="EMBL" id="JACHID010000009">
    <property type="protein sequence ID" value="MBB5022209.1"/>
    <property type="molecule type" value="Genomic_DNA"/>
</dbReference>
<protein>
    <recommendedName>
        <fullName evidence="3">CobQ/CobB/MinD/ParA nucleotide binding domain-containing protein</fullName>
    </recommendedName>
</protein>
<organism evidence="1 2">
    <name type="scientific">Desulfurispira natronophila</name>
    <dbReference type="NCBI Taxonomy" id="682562"/>
    <lineage>
        <taxon>Bacteria</taxon>
        <taxon>Pseudomonadati</taxon>
        <taxon>Chrysiogenota</taxon>
        <taxon>Chrysiogenia</taxon>
        <taxon>Chrysiogenales</taxon>
        <taxon>Chrysiogenaceae</taxon>
        <taxon>Desulfurispira</taxon>
    </lineage>
</organism>
<dbReference type="RefSeq" id="WP_183732313.1">
    <property type="nucleotide sequence ID" value="NZ_JACHID010000009.1"/>
</dbReference>
<proteinExistence type="predicted"/>
<evidence type="ECO:0000313" key="2">
    <source>
        <dbReference type="Proteomes" id="UP000528322"/>
    </source>
</evidence>
<comment type="caution">
    <text evidence="1">The sequence shown here is derived from an EMBL/GenBank/DDBJ whole genome shotgun (WGS) entry which is preliminary data.</text>
</comment>
<dbReference type="SUPFAM" id="SSF52540">
    <property type="entry name" value="P-loop containing nucleoside triphosphate hydrolases"/>
    <property type="match status" value="1"/>
</dbReference>
<evidence type="ECO:0008006" key="3">
    <source>
        <dbReference type="Google" id="ProtNLM"/>
    </source>
</evidence>
<keyword evidence="2" id="KW-1185">Reference proteome</keyword>
<accession>A0A7W7Y5C6</accession>
<dbReference type="AlphaFoldDB" id="A0A7W7Y5C6"/>
<dbReference type="Gene3D" id="3.40.50.300">
    <property type="entry name" value="P-loop containing nucleotide triphosphate hydrolases"/>
    <property type="match status" value="1"/>
</dbReference>
<reference evidence="1 2" key="1">
    <citation type="submission" date="2020-08" db="EMBL/GenBank/DDBJ databases">
        <title>Genomic Encyclopedia of Type Strains, Phase IV (KMG-IV): sequencing the most valuable type-strain genomes for metagenomic binning, comparative biology and taxonomic classification.</title>
        <authorList>
            <person name="Goeker M."/>
        </authorList>
    </citation>
    <scope>NUCLEOTIDE SEQUENCE [LARGE SCALE GENOMIC DNA]</scope>
    <source>
        <strain evidence="1 2">DSM 22071</strain>
    </source>
</reference>
<gene>
    <name evidence="1" type="ORF">HNR37_001541</name>
</gene>
<dbReference type="InterPro" id="IPR027417">
    <property type="entry name" value="P-loop_NTPase"/>
</dbReference>
<dbReference type="Proteomes" id="UP000528322">
    <property type="component" value="Unassembled WGS sequence"/>
</dbReference>